<evidence type="ECO:0000313" key="3">
    <source>
        <dbReference type="Proteomes" id="UP000254134"/>
    </source>
</evidence>
<dbReference type="AlphaFoldDB" id="A0A7M2YVR7"/>
<protein>
    <submittedName>
        <fullName evidence="2">Alkaline shock protein Asp23-related protein</fullName>
    </submittedName>
</protein>
<reference evidence="2 3" key="1">
    <citation type="submission" date="2018-07" db="EMBL/GenBank/DDBJ databases">
        <title>High-quality-draft genome sequence of Gaiella occulta.</title>
        <authorList>
            <person name="Severino R."/>
            <person name="Froufe H.J.C."/>
            <person name="Rainey F.A."/>
            <person name="Barroso C."/>
            <person name="Albuquerque L."/>
            <person name="Lobo-Da-Cunha A."/>
            <person name="Da Costa M.S."/>
            <person name="Egas C."/>
        </authorList>
    </citation>
    <scope>NUCLEOTIDE SEQUENCE [LARGE SCALE GENOMIC DNA]</scope>
    <source>
        <strain evidence="2 3">F2-233</strain>
    </source>
</reference>
<sequence>MDRGTHLARTSDLGRISVSSEAVAQIVGHVAAESYGIVGMAGRRFPRLPGRDKLTDGIEVKARDGGLEIDLHVVVEYGLNLAEVASTVRSRVGYEVERQTGLTVAAVEVSIEDVRRSP</sequence>
<dbReference type="InterPro" id="IPR005531">
    <property type="entry name" value="Asp23"/>
</dbReference>
<dbReference type="OrthoDB" id="9791482at2"/>
<dbReference type="PANTHER" id="PTHR34297:SF2">
    <property type="entry name" value="ASP23_GLS24 FAMILY ENVELOPE STRESS RESPONSE PROTEIN"/>
    <property type="match status" value="1"/>
</dbReference>
<evidence type="ECO:0000256" key="1">
    <source>
        <dbReference type="ARBA" id="ARBA00005721"/>
    </source>
</evidence>
<name>A0A7M2YVR7_9ACTN</name>
<accession>A0A7M2YVR7</accession>
<evidence type="ECO:0000313" key="2">
    <source>
        <dbReference type="EMBL" id="RDI73820.1"/>
    </source>
</evidence>
<dbReference type="RefSeq" id="WP_114796801.1">
    <property type="nucleotide sequence ID" value="NZ_QQZY01000006.1"/>
</dbReference>
<dbReference type="Proteomes" id="UP000254134">
    <property type="component" value="Unassembled WGS sequence"/>
</dbReference>
<proteinExistence type="inferred from homology"/>
<organism evidence="2 3">
    <name type="scientific">Gaiella occulta</name>
    <dbReference type="NCBI Taxonomy" id="1002870"/>
    <lineage>
        <taxon>Bacteria</taxon>
        <taxon>Bacillati</taxon>
        <taxon>Actinomycetota</taxon>
        <taxon>Thermoleophilia</taxon>
        <taxon>Gaiellales</taxon>
        <taxon>Gaiellaceae</taxon>
        <taxon>Gaiella</taxon>
    </lineage>
</organism>
<gene>
    <name evidence="2" type="ORF">Gocc_2384</name>
</gene>
<reference evidence="3" key="2">
    <citation type="journal article" date="2019" name="MicrobiologyOpen">
        <title>High-quality draft genome sequence of Gaiella occulta isolated from a 150 meter deep mineral water borehole and comparison with the genome sequences of other deep-branching lineages of the phylum Actinobacteria.</title>
        <authorList>
            <person name="Severino R."/>
            <person name="Froufe H.J.C."/>
            <person name="Barroso C."/>
            <person name="Albuquerque L."/>
            <person name="Lobo-da-Cunha A."/>
            <person name="da Costa M.S."/>
            <person name="Egas C."/>
        </authorList>
    </citation>
    <scope>NUCLEOTIDE SEQUENCE [LARGE SCALE GENOMIC DNA]</scope>
    <source>
        <strain evidence="3">F2-233</strain>
    </source>
</reference>
<keyword evidence="3" id="KW-1185">Reference proteome</keyword>
<dbReference type="Pfam" id="PF03780">
    <property type="entry name" value="Asp23"/>
    <property type="match status" value="1"/>
</dbReference>
<comment type="similarity">
    <text evidence="1">Belongs to the asp23 family.</text>
</comment>
<comment type="caution">
    <text evidence="2">The sequence shown here is derived from an EMBL/GenBank/DDBJ whole genome shotgun (WGS) entry which is preliminary data.</text>
</comment>
<dbReference type="PANTHER" id="PTHR34297">
    <property type="entry name" value="HYPOTHETICAL CYTOSOLIC PROTEIN-RELATED"/>
    <property type="match status" value="1"/>
</dbReference>
<dbReference type="EMBL" id="QQZY01000006">
    <property type="protein sequence ID" value="RDI73820.1"/>
    <property type="molecule type" value="Genomic_DNA"/>
</dbReference>